<proteinExistence type="predicted"/>
<dbReference type="EMBL" id="MN740401">
    <property type="protein sequence ID" value="QHU04439.1"/>
    <property type="molecule type" value="Genomic_DNA"/>
</dbReference>
<reference evidence="1" key="1">
    <citation type="journal article" date="2020" name="Nature">
        <title>Giant virus diversity and host interactions through global metagenomics.</title>
        <authorList>
            <person name="Schulz F."/>
            <person name="Roux S."/>
            <person name="Paez-Espino D."/>
            <person name="Jungbluth S."/>
            <person name="Walsh D.A."/>
            <person name="Denef V.J."/>
            <person name="McMahon K.D."/>
            <person name="Konstantinidis K.T."/>
            <person name="Eloe-Fadrosh E.A."/>
            <person name="Kyrpides N.C."/>
            <person name="Woyke T."/>
        </authorList>
    </citation>
    <scope>NUCLEOTIDE SEQUENCE</scope>
    <source>
        <strain evidence="1">GVMAG-M-3300027708-51</strain>
    </source>
</reference>
<organism evidence="1">
    <name type="scientific">viral metagenome</name>
    <dbReference type="NCBI Taxonomy" id="1070528"/>
    <lineage>
        <taxon>unclassified sequences</taxon>
        <taxon>metagenomes</taxon>
        <taxon>organismal metagenomes</taxon>
    </lineage>
</organism>
<evidence type="ECO:0000313" key="1">
    <source>
        <dbReference type="EMBL" id="QHU04439.1"/>
    </source>
</evidence>
<name>A0A6C0JFR1_9ZZZZ</name>
<protein>
    <submittedName>
        <fullName evidence="1">Uncharacterized protein</fullName>
    </submittedName>
</protein>
<dbReference type="AlphaFoldDB" id="A0A6C0JFR1"/>
<accession>A0A6C0JFR1</accession>
<sequence length="194" mass="20489">MQVGSLVGTLLLTFVLWIGYQSTLPEHSKPGPSLPVPISVGKERFTGRTRDASSYTQTLRRKAVVSGSYGNPCHVLRETNHTSGFTNGVLELYSISGLCEAACQVAAGQVCDVYDGMFSGNEEALVLDGGTSADQYDGGTAFVDHPNVLDGGGDFVMDGGGAYFTLLNYILLNGGNAETIVCQPSNNARQPCKV</sequence>